<evidence type="ECO:0000256" key="1">
    <source>
        <dbReference type="SAM" id="Phobius"/>
    </source>
</evidence>
<evidence type="ECO:0008006" key="4">
    <source>
        <dbReference type="Google" id="ProtNLM"/>
    </source>
</evidence>
<dbReference type="Proteomes" id="UP001589828">
    <property type="component" value="Unassembled WGS sequence"/>
</dbReference>
<evidence type="ECO:0000313" key="2">
    <source>
        <dbReference type="EMBL" id="MFC0516503.1"/>
    </source>
</evidence>
<keyword evidence="1" id="KW-0812">Transmembrane</keyword>
<dbReference type="Gene3D" id="2.60.120.200">
    <property type="match status" value="1"/>
</dbReference>
<accession>A0ABV6LAP2</accession>
<comment type="caution">
    <text evidence="2">The sequence shown here is derived from an EMBL/GenBank/DDBJ whole genome shotgun (WGS) entry which is preliminary data.</text>
</comment>
<reference evidence="2 3" key="1">
    <citation type="submission" date="2024-09" db="EMBL/GenBank/DDBJ databases">
        <authorList>
            <person name="Sun Q."/>
            <person name="Mori K."/>
        </authorList>
    </citation>
    <scope>NUCLEOTIDE SEQUENCE [LARGE SCALE GENOMIC DNA]</scope>
    <source>
        <strain evidence="2 3">NCAIM B.02415</strain>
    </source>
</reference>
<gene>
    <name evidence="2" type="ORF">ACFFGT_20005</name>
</gene>
<name>A0ABV6LAP2_9SPHI</name>
<evidence type="ECO:0000313" key="3">
    <source>
        <dbReference type="Proteomes" id="UP001589828"/>
    </source>
</evidence>
<proteinExistence type="predicted"/>
<protein>
    <recommendedName>
        <fullName evidence="4">Beta-xylosidase C-terminal Concanavalin A-like domain-containing protein</fullName>
    </recommendedName>
</protein>
<dbReference type="EMBL" id="JBHLTS010000060">
    <property type="protein sequence ID" value="MFC0516503.1"/>
    <property type="molecule type" value="Genomic_DNA"/>
</dbReference>
<feature type="transmembrane region" description="Helical" evidence="1">
    <location>
        <begin position="124"/>
        <end position="146"/>
    </location>
</feature>
<keyword evidence="3" id="KW-1185">Reference proteome</keyword>
<keyword evidence="1" id="KW-1133">Transmembrane helix</keyword>
<dbReference type="RefSeq" id="WP_377024283.1">
    <property type="nucleotide sequence ID" value="NZ_JBHLTS010000060.1"/>
</dbReference>
<sequence length="390" mass="44267">MTEQDFLVFAALFKEAYKKCFGNVLDTPMTETESRVFTNHINELTGLSIGWKSVKNYSFFVLDGNSVKQENPSTATLDTLARYVLGAPYTNEIKRKDNESHHPYWFLYRKQFQPAEKPTAKSKAFPVAGVVIAIITVASLILFFIFRSGKSSSQTFTDNFSNVSDQALENNGWFEQAKDNIYWKRKNEKPDALTLFTLEGDNWPEAGRKPGISNLLLRSIPSDCFTAEIHLDNFIPHQEWQQAGILLLEDTTFNGKSIRLSLAYNDFFGGYTRPHEILVQAITSLGNGFGKPEEIAHHVVFYPDSANGHPGLFKNLQNTALRIEKHGSRFRFLYAGGSIENTAFKEVISQDIDMHPRYIGLFAIKGFKKESADIPVCFKFFQLFSTDCNR</sequence>
<keyword evidence="1" id="KW-0472">Membrane</keyword>
<organism evidence="2 3">
    <name type="scientific">Mucilaginibacter angelicae</name>
    <dbReference type="NCBI Taxonomy" id="869718"/>
    <lineage>
        <taxon>Bacteria</taxon>
        <taxon>Pseudomonadati</taxon>
        <taxon>Bacteroidota</taxon>
        <taxon>Sphingobacteriia</taxon>
        <taxon>Sphingobacteriales</taxon>
        <taxon>Sphingobacteriaceae</taxon>
        <taxon>Mucilaginibacter</taxon>
    </lineage>
</organism>